<dbReference type="InterPro" id="IPR000182">
    <property type="entry name" value="GNAT_dom"/>
</dbReference>
<dbReference type="AlphaFoldDB" id="A0A0S2DJ10"/>
<dbReference type="PROSITE" id="PS51186">
    <property type="entry name" value="GNAT"/>
    <property type="match status" value="1"/>
</dbReference>
<dbReference type="Proteomes" id="UP000061569">
    <property type="component" value="Chromosome"/>
</dbReference>
<protein>
    <submittedName>
        <fullName evidence="1">Acetyltransferase (GNAT) family</fullName>
    </submittedName>
</protein>
<evidence type="ECO:0000313" key="1">
    <source>
        <dbReference type="EMBL" id="ALN58280.1"/>
    </source>
</evidence>
<organism evidence="1 2">
    <name type="scientific">Lysobacter enzymogenes</name>
    <dbReference type="NCBI Taxonomy" id="69"/>
    <lineage>
        <taxon>Bacteria</taxon>
        <taxon>Pseudomonadati</taxon>
        <taxon>Pseudomonadota</taxon>
        <taxon>Gammaproteobacteria</taxon>
        <taxon>Lysobacterales</taxon>
        <taxon>Lysobacteraceae</taxon>
        <taxon>Lysobacter</taxon>
    </lineage>
</organism>
<evidence type="ECO:0000313" key="2">
    <source>
        <dbReference type="Proteomes" id="UP000061569"/>
    </source>
</evidence>
<dbReference type="PATRIC" id="fig|69.6.peg.2894"/>
<gene>
    <name evidence="1" type="ORF">GLE_2932</name>
</gene>
<dbReference type="GO" id="GO:0016747">
    <property type="term" value="F:acyltransferase activity, transferring groups other than amino-acyl groups"/>
    <property type="evidence" value="ECO:0007669"/>
    <property type="project" value="InterPro"/>
</dbReference>
<sequence>MAAAAPPLRLRAAVESDLDAIAALYALEVREGVATYEYDVPDRSEMRRRWRAIVEAGYPYLVAERIEDGAARFAGYAYASAYRTRIGYRWTVENSVYVEPASHGCGIGGALMRRLIADCTALGFRQMVAVIGDGSNAASVALHERLGFKLAGVFPGLGRKHGRWLDTVQMVLPLGDGDVGEPDPGVPGLK</sequence>
<keyword evidence="1" id="KW-0808">Transferase</keyword>
<dbReference type="PANTHER" id="PTHR43072:SF8">
    <property type="entry name" value="ACYLTRANSFERASE FABY-RELATED"/>
    <property type="match status" value="1"/>
</dbReference>
<dbReference type="EMBL" id="CP013140">
    <property type="protein sequence ID" value="ALN58280.1"/>
    <property type="molecule type" value="Genomic_DNA"/>
</dbReference>
<proteinExistence type="predicted"/>
<dbReference type="Pfam" id="PF13420">
    <property type="entry name" value="Acetyltransf_4"/>
    <property type="match status" value="1"/>
</dbReference>
<dbReference type="PANTHER" id="PTHR43072">
    <property type="entry name" value="N-ACETYLTRANSFERASE"/>
    <property type="match status" value="1"/>
</dbReference>
<name>A0A0S2DJ10_LYSEN</name>
<dbReference type="CDD" id="cd04301">
    <property type="entry name" value="NAT_SF"/>
    <property type="match status" value="1"/>
</dbReference>
<dbReference type="InterPro" id="IPR016181">
    <property type="entry name" value="Acyl_CoA_acyltransferase"/>
</dbReference>
<dbReference type="OrthoDB" id="5459937at2"/>
<accession>A0A0S2DJ10</accession>
<dbReference type="STRING" id="69.GLE_2932"/>
<reference evidence="1 2" key="1">
    <citation type="submission" date="2015-11" db="EMBL/GenBank/DDBJ databases">
        <title>Genome sequences of Lysobacter enzymogenes strain C3 and Lysobacter antibioticus ATCC 29479.</title>
        <authorList>
            <person name="Kobayashi D.Y."/>
        </authorList>
    </citation>
    <scope>NUCLEOTIDE SEQUENCE [LARGE SCALE GENOMIC DNA]</scope>
    <source>
        <strain evidence="1 2">C3</strain>
    </source>
</reference>
<dbReference type="KEGG" id="lez:GLE_2932"/>
<dbReference type="Gene3D" id="3.40.630.30">
    <property type="match status" value="1"/>
</dbReference>
<dbReference type="SUPFAM" id="SSF55729">
    <property type="entry name" value="Acyl-CoA N-acyltransferases (Nat)"/>
    <property type="match status" value="1"/>
</dbReference>